<dbReference type="eggNOG" id="COG2445">
    <property type="taxonomic scope" value="Bacteria"/>
</dbReference>
<proteinExistence type="predicted"/>
<accession>A1HM99</accession>
<reference evidence="1 2" key="1">
    <citation type="submission" date="2007-01" db="EMBL/GenBank/DDBJ databases">
        <title>Annotation of the draft genome assembly of Thermosinus carboxydivorans Nor1.</title>
        <authorList>
            <consortium name="US DOE Joint Genome Institute (JGI-ORNL)"/>
            <person name="Larimer F."/>
            <person name="Land M."/>
            <person name="Hauser L."/>
        </authorList>
    </citation>
    <scope>NUCLEOTIDE SEQUENCE [LARGE SCALE GENOMIC DNA]</scope>
    <source>
        <strain evidence="1 2">Nor1</strain>
    </source>
</reference>
<reference evidence="1 2" key="2">
    <citation type="submission" date="2007-01" db="EMBL/GenBank/DDBJ databases">
        <title>Sequencing of the draft genome and assembly of Thermosinus carboxydivorans Nor1.</title>
        <authorList>
            <consortium name="US DOE Joint Genome Institute (JGI-PGF)"/>
            <person name="Copeland A."/>
            <person name="Lucas S."/>
            <person name="Lapidus A."/>
            <person name="Barry K."/>
            <person name="Glavina del Rio T."/>
            <person name="Dalin E."/>
            <person name="Tice H."/>
            <person name="Bruce D."/>
            <person name="Pitluck S."/>
            <person name="Richardson P."/>
        </authorList>
    </citation>
    <scope>NUCLEOTIDE SEQUENCE [LARGE SCALE GENOMIC DNA]</scope>
    <source>
        <strain evidence="1 2">Nor1</strain>
    </source>
</reference>
<comment type="caution">
    <text evidence="1">The sequence shown here is derived from an EMBL/GenBank/DDBJ whole genome shotgun (WGS) entry which is preliminary data.</text>
</comment>
<keyword evidence="2" id="KW-1185">Reference proteome</keyword>
<dbReference type="OrthoDB" id="9810452at2"/>
<dbReference type="InterPro" id="IPR010235">
    <property type="entry name" value="HepT"/>
</dbReference>
<dbReference type="Pfam" id="PF08780">
    <property type="entry name" value="NTase_sub_bind"/>
    <property type="match status" value="1"/>
</dbReference>
<dbReference type="SUPFAM" id="SSF81593">
    <property type="entry name" value="Nucleotidyltransferase substrate binding subunit/domain"/>
    <property type="match status" value="1"/>
</dbReference>
<dbReference type="RefSeq" id="WP_007288152.1">
    <property type="nucleotide sequence ID" value="NZ_AAWL01000001.1"/>
</dbReference>
<sequence length="133" mass="15226">MARIHQRLELAARTLTRLEETLAIEQPTLVERDAAIQRFEFTFEAVWKAAKDYLFTLEGVDVASPKGVIRHCREVGILTDEEAQTALLMADDRNLTVHTYNEPLAVAIHSRLPAYRAILANWLARMQERVLKL</sequence>
<organism evidence="1 2">
    <name type="scientific">Thermosinus carboxydivorans Nor1</name>
    <dbReference type="NCBI Taxonomy" id="401526"/>
    <lineage>
        <taxon>Bacteria</taxon>
        <taxon>Bacillati</taxon>
        <taxon>Bacillota</taxon>
        <taxon>Negativicutes</taxon>
        <taxon>Selenomonadales</taxon>
        <taxon>Sporomusaceae</taxon>
        <taxon>Thermosinus</taxon>
    </lineage>
</organism>
<dbReference type="Gene3D" id="1.20.120.330">
    <property type="entry name" value="Nucleotidyltransferases domain 2"/>
    <property type="match status" value="1"/>
</dbReference>
<dbReference type="EMBL" id="AAWL01000001">
    <property type="protein sequence ID" value="EAX48945.1"/>
    <property type="molecule type" value="Genomic_DNA"/>
</dbReference>
<dbReference type="Proteomes" id="UP000005139">
    <property type="component" value="Unassembled WGS sequence"/>
</dbReference>
<dbReference type="GO" id="GO:0016740">
    <property type="term" value="F:transferase activity"/>
    <property type="evidence" value="ECO:0007669"/>
    <property type="project" value="UniProtKB-KW"/>
</dbReference>
<dbReference type="NCBIfam" id="TIGR01987">
    <property type="entry name" value="HI0074"/>
    <property type="match status" value="1"/>
</dbReference>
<evidence type="ECO:0000313" key="2">
    <source>
        <dbReference type="Proteomes" id="UP000005139"/>
    </source>
</evidence>
<name>A1HM99_9FIRM</name>
<evidence type="ECO:0000313" key="1">
    <source>
        <dbReference type="EMBL" id="EAX48945.1"/>
    </source>
</evidence>
<dbReference type="AlphaFoldDB" id="A1HM99"/>
<keyword evidence="1" id="KW-0808">Transferase</keyword>
<protein>
    <submittedName>
        <fullName evidence="1">Nucleotidyltransferase substrate binding protein, HI0074 family</fullName>
    </submittedName>
</protein>
<gene>
    <name evidence="1" type="ORF">TcarDRAFT_2634</name>
</gene>